<accession>A0A2T0W8I7</accession>
<dbReference type="HAMAP" id="MF_00795">
    <property type="entry name" value="CutC"/>
    <property type="match status" value="1"/>
</dbReference>
<keyword evidence="2" id="KW-0963">Cytoplasm</keyword>
<sequence length="210" mass="23295">MIKEFCAENSSGIKEAIDAGISRIECCDRLDVGGTTPTMDVQQTVYQYAHAHSVEVVTMIRPRGGDFVYSDYEKEMMRSEARQAVELGADGIVFGALTRDHQVDWAFVDELIDIAGESQTVFHMAFDSLSKQDQLGTIKELIDRQVTRLLTRGAESGSAIDNADWINQLIEVSDGRLEILVGGGITHENLDKASDTIHANQFHGTRIVRY</sequence>
<dbReference type="InterPro" id="IPR036822">
    <property type="entry name" value="CutC-like_dom_sf"/>
</dbReference>
<keyword evidence="4" id="KW-1185">Reference proteome</keyword>
<dbReference type="Gene3D" id="3.20.20.380">
    <property type="entry name" value="Copper homeostasis (CutC) domain"/>
    <property type="match status" value="1"/>
</dbReference>
<comment type="caution">
    <text evidence="3">The sequence shown here is derived from an EMBL/GenBank/DDBJ whole genome shotgun (WGS) entry which is preliminary data.</text>
</comment>
<dbReference type="RefSeq" id="WP_106192341.1">
    <property type="nucleotide sequence ID" value="NZ_PVTO01000007.1"/>
</dbReference>
<dbReference type="GO" id="GO:0005507">
    <property type="term" value="F:copper ion binding"/>
    <property type="evidence" value="ECO:0007669"/>
    <property type="project" value="TreeGrafter"/>
</dbReference>
<evidence type="ECO:0000256" key="2">
    <source>
        <dbReference type="HAMAP-Rule" id="MF_00795"/>
    </source>
</evidence>
<dbReference type="AlphaFoldDB" id="A0A2T0W8I7"/>
<dbReference type="PANTHER" id="PTHR12598">
    <property type="entry name" value="COPPER HOMEOSTASIS PROTEIN CUTC"/>
    <property type="match status" value="1"/>
</dbReference>
<dbReference type="OrthoDB" id="9815677at2"/>
<name>A0A2T0W8I7_9LACT</name>
<organism evidence="3 4">
    <name type="scientific">Alkalibacterium olivapovliticus</name>
    <dbReference type="NCBI Taxonomy" id="99907"/>
    <lineage>
        <taxon>Bacteria</taxon>
        <taxon>Bacillati</taxon>
        <taxon>Bacillota</taxon>
        <taxon>Bacilli</taxon>
        <taxon>Lactobacillales</taxon>
        <taxon>Carnobacteriaceae</taxon>
        <taxon>Alkalibacterium</taxon>
    </lineage>
</organism>
<comment type="caution">
    <text evidence="2">Once thought to be involved in copper homeostasis, experiments in E.coli have shown this is not the case.</text>
</comment>
<protein>
    <recommendedName>
        <fullName evidence="2">PF03932 family protein CutC</fullName>
    </recommendedName>
</protein>
<gene>
    <name evidence="2" type="primary">cutC</name>
    <name evidence="3" type="ORF">CLV38_10777</name>
</gene>
<dbReference type="PANTHER" id="PTHR12598:SF0">
    <property type="entry name" value="COPPER HOMEOSTASIS PROTEIN CUTC HOMOLOG"/>
    <property type="match status" value="1"/>
</dbReference>
<dbReference type="SUPFAM" id="SSF110395">
    <property type="entry name" value="CutC-like"/>
    <property type="match status" value="1"/>
</dbReference>
<comment type="similarity">
    <text evidence="1 2">Belongs to the CutC family.</text>
</comment>
<dbReference type="InterPro" id="IPR005627">
    <property type="entry name" value="CutC-like"/>
</dbReference>
<evidence type="ECO:0000256" key="1">
    <source>
        <dbReference type="ARBA" id="ARBA00007768"/>
    </source>
</evidence>
<evidence type="ECO:0000313" key="3">
    <source>
        <dbReference type="EMBL" id="PRY83003.1"/>
    </source>
</evidence>
<evidence type="ECO:0000313" key="4">
    <source>
        <dbReference type="Proteomes" id="UP000238205"/>
    </source>
</evidence>
<dbReference type="GO" id="GO:0005737">
    <property type="term" value="C:cytoplasm"/>
    <property type="evidence" value="ECO:0007669"/>
    <property type="project" value="UniProtKB-SubCell"/>
</dbReference>
<dbReference type="Proteomes" id="UP000238205">
    <property type="component" value="Unassembled WGS sequence"/>
</dbReference>
<dbReference type="Pfam" id="PF03932">
    <property type="entry name" value="CutC"/>
    <property type="match status" value="1"/>
</dbReference>
<dbReference type="EMBL" id="PVTO01000007">
    <property type="protein sequence ID" value="PRY83003.1"/>
    <property type="molecule type" value="Genomic_DNA"/>
</dbReference>
<reference evidence="3 4" key="1">
    <citation type="submission" date="2018-03" db="EMBL/GenBank/DDBJ databases">
        <title>Genomic Encyclopedia of Archaeal and Bacterial Type Strains, Phase II (KMG-II): from individual species to whole genera.</title>
        <authorList>
            <person name="Goeker M."/>
        </authorList>
    </citation>
    <scope>NUCLEOTIDE SEQUENCE [LARGE SCALE GENOMIC DNA]</scope>
    <source>
        <strain evidence="3 4">DSM 13175</strain>
    </source>
</reference>
<comment type="subcellular location">
    <subcellularLocation>
        <location evidence="2">Cytoplasm</location>
    </subcellularLocation>
</comment>
<proteinExistence type="inferred from homology"/>